<evidence type="ECO:0000259" key="8">
    <source>
        <dbReference type="Pfam" id="PF21269"/>
    </source>
</evidence>
<evidence type="ECO:0000313" key="10">
    <source>
        <dbReference type="Proteomes" id="UP000501926"/>
    </source>
</evidence>
<comment type="subunit">
    <text evidence="2">Homodimer.</text>
</comment>
<dbReference type="EC" id="2.4.1.245" evidence="9"/>
<dbReference type="Pfam" id="PF21269">
    <property type="entry name" value="TreT_GT1"/>
    <property type="match status" value="1"/>
</dbReference>
<evidence type="ECO:0000256" key="1">
    <source>
        <dbReference type="ARBA" id="ARBA00009481"/>
    </source>
</evidence>
<dbReference type="Gene3D" id="3.40.50.2000">
    <property type="entry name" value="Glycogen Phosphorylase B"/>
    <property type="match status" value="2"/>
</dbReference>
<dbReference type="GO" id="GO:0006006">
    <property type="term" value="P:glucose metabolic process"/>
    <property type="evidence" value="ECO:0007669"/>
    <property type="project" value="UniProtKB-KW"/>
</dbReference>
<protein>
    <submittedName>
        <fullName evidence="9">Trehalose synthase</fullName>
        <ecNumber evidence="9">2.4.1.245</ecNumber>
    </submittedName>
</protein>
<feature type="domain" description="Glycosyl transferase family 1" evidence="7">
    <location>
        <begin position="218"/>
        <end position="385"/>
    </location>
</feature>
<keyword evidence="4 9" id="KW-0328">Glycosyltransferase</keyword>
<keyword evidence="5 9" id="KW-0808">Transferase</keyword>
<evidence type="ECO:0000256" key="2">
    <source>
        <dbReference type="ARBA" id="ARBA00011738"/>
    </source>
</evidence>
<evidence type="ECO:0000256" key="5">
    <source>
        <dbReference type="ARBA" id="ARBA00022679"/>
    </source>
</evidence>
<dbReference type="Pfam" id="PF00534">
    <property type="entry name" value="Glycos_transf_1"/>
    <property type="match status" value="1"/>
</dbReference>
<evidence type="ECO:0000259" key="7">
    <source>
        <dbReference type="Pfam" id="PF00534"/>
    </source>
</evidence>
<dbReference type="GO" id="GO:0102986">
    <property type="term" value="F:trehalose synthase activity"/>
    <property type="evidence" value="ECO:0007669"/>
    <property type="project" value="UniProtKB-EC"/>
</dbReference>
<dbReference type="RefSeq" id="WP_164995128.1">
    <property type="nucleotide sequence ID" value="NZ_CP049055.1"/>
</dbReference>
<evidence type="ECO:0000256" key="6">
    <source>
        <dbReference type="ARBA" id="ARBA00023277"/>
    </source>
</evidence>
<dbReference type="InterPro" id="IPR001296">
    <property type="entry name" value="Glyco_trans_1"/>
</dbReference>
<dbReference type="EMBL" id="CP049055">
    <property type="protein sequence ID" value="QII12562.1"/>
    <property type="molecule type" value="Genomic_DNA"/>
</dbReference>
<dbReference type="AlphaFoldDB" id="A0A6G7GT72"/>
<sequence length="423" mass="48163">MLEKVVLKKKRIDDYAPVIGQEKVAYLKEVAKPIQGLRVLHVNATAHGGGVAELLNSTIPLLNSLGLQAEWGLLCKEEPFFEVTKNFHNALQGKYYNLTPLAEKIYLKRNRLCAEMLESGYDLIMIHDPQPASLRRFHGRGNAKWIWRCHIDTSRPNMDIWNFIKPFIEEYDATVFTMKEFVPWNIKAGCLYTIAPAIDPFTSKNIDLDIAVCKTIVAEFGIDLSRPLLLQVSRFDLWKDPLGVLEVYRRVKEKVAGIQLAYIGSMADDDPEGWEIYHKVKEQAKDDPDIFLYTNLSGVHSFEVNCFQRVADVVIQKSIREGFGLVVSEALWKGAAVVAGNVGGIPLQINDGVNGLLAQNNEEFVEKVLYLLTNKKERHEMGKRGHDDVREHFLVTRLVREEIEMYRELIQKPVSNGKAMRLL</sequence>
<keyword evidence="3" id="KW-0313">Glucose metabolism</keyword>
<reference evidence="9 10" key="1">
    <citation type="submission" date="2020-02" db="EMBL/GenBank/DDBJ databases">
        <title>Newly sequenced genome of strain CSTR1 showed variability in Candidatus Kuenenia stuttgartiensis genomes.</title>
        <authorList>
            <person name="Ding C."/>
            <person name="Adrian L."/>
        </authorList>
    </citation>
    <scope>NUCLEOTIDE SEQUENCE [LARGE SCALE GENOMIC DNA]</scope>
    <source>
        <strain evidence="9 10">CSTR1</strain>
    </source>
</reference>
<dbReference type="SUPFAM" id="SSF53756">
    <property type="entry name" value="UDP-Glycosyltransferase/glycogen phosphorylase"/>
    <property type="match status" value="1"/>
</dbReference>
<dbReference type="PANTHER" id="PTHR47779:SF1">
    <property type="entry name" value="SYNTHASE (CCG-9), PUTATIVE (AFU_ORTHOLOGUE AFUA_3G12100)-RELATED"/>
    <property type="match status" value="1"/>
</dbReference>
<evidence type="ECO:0000256" key="4">
    <source>
        <dbReference type="ARBA" id="ARBA00022676"/>
    </source>
</evidence>
<dbReference type="PANTHER" id="PTHR47779">
    <property type="entry name" value="SYNTHASE (CCG-9), PUTATIVE (AFU_ORTHOLOGUE AFUA_3G12100)-RELATED"/>
    <property type="match status" value="1"/>
</dbReference>
<evidence type="ECO:0000256" key="3">
    <source>
        <dbReference type="ARBA" id="ARBA00022526"/>
    </source>
</evidence>
<proteinExistence type="inferred from homology"/>
<keyword evidence="6" id="KW-0119">Carbohydrate metabolism</keyword>
<dbReference type="InterPro" id="IPR049438">
    <property type="entry name" value="TreT_GT1"/>
</dbReference>
<gene>
    <name evidence="9" type="primary">treT</name>
    <name evidence="9" type="ORF">KsCSTR_31830</name>
</gene>
<evidence type="ECO:0000313" key="9">
    <source>
        <dbReference type="EMBL" id="QII12562.1"/>
    </source>
</evidence>
<accession>A0A6G7GT72</accession>
<name>A0A6G7GT72_KUEST</name>
<feature type="domain" description="Trehalose synthase N-terminal" evidence="8">
    <location>
        <begin position="41"/>
        <end position="183"/>
    </location>
</feature>
<dbReference type="Proteomes" id="UP000501926">
    <property type="component" value="Chromosome"/>
</dbReference>
<organism evidence="9 10">
    <name type="scientific">Kuenenia stuttgartiensis</name>
    <dbReference type="NCBI Taxonomy" id="174633"/>
    <lineage>
        <taxon>Bacteria</taxon>
        <taxon>Pseudomonadati</taxon>
        <taxon>Planctomycetota</taxon>
        <taxon>Candidatus Brocadiia</taxon>
        <taxon>Candidatus Brocadiales</taxon>
        <taxon>Candidatus Brocadiaceae</taxon>
        <taxon>Candidatus Kuenenia</taxon>
    </lineage>
</organism>
<dbReference type="InterPro" id="IPR052078">
    <property type="entry name" value="Trehalose_Metab_GTase"/>
</dbReference>
<comment type="similarity">
    <text evidence="1">Belongs to the glycosyltransferase group 1 family. Glycosyltransferase 4 subfamily.</text>
</comment>